<dbReference type="SUPFAM" id="SSF52540">
    <property type="entry name" value="P-loop containing nucleoside triphosphate hydrolases"/>
    <property type="match status" value="1"/>
</dbReference>
<feature type="compositionally biased region" description="Basic and acidic residues" evidence="2">
    <location>
        <begin position="1343"/>
        <end position="1361"/>
    </location>
</feature>
<proteinExistence type="predicted"/>
<keyword evidence="1" id="KW-0547">Nucleotide-binding</keyword>
<organism evidence="5 6">
    <name type="scientific">Botrytis deweyae</name>
    <dbReference type="NCBI Taxonomy" id="2478750"/>
    <lineage>
        <taxon>Eukaryota</taxon>
        <taxon>Fungi</taxon>
        <taxon>Dikarya</taxon>
        <taxon>Ascomycota</taxon>
        <taxon>Pezizomycotina</taxon>
        <taxon>Leotiomycetes</taxon>
        <taxon>Helotiales</taxon>
        <taxon>Sclerotiniaceae</taxon>
        <taxon>Botrytis</taxon>
    </lineage>
</organism>
<feature type="compositionally biased region" description="Polar residues" evidence="2">
    <location>
        <begin position="1"/>
        <end position="31"/>
    </location>
</feature>
<comment type="caution">
    <text evidence="5">The sequence shown here is derived from an EMBL/GenBank/DDBJ whole genome shotgun (WGS) entry which is preliminary data.</text>
</comment>
<feature type="compositionally biased region" description="Basic and acidic residues" evidence="2">
    <location>
        <begin position="1320"/>
        <end position="1334"/>
    </location>
</feature>
<dbReference type="GeneID" id="62233832"/>
<feature type="compositionally biased region" description="Acidic residues" evidence="2">
    <location>
        <begin position="1362"/>
        <end position="1378"/>
    </location>
</feature>
<dbReference type="Proteomes" id="UP000783213">
    <property type="component" value="Unassembled WGS sequence"/>
</dbReference>
<sequence>MVPQPSTSGAASAPSKTGSDQPSDQPMTGTGATVPVADINRQAPGAPLSKRQQKMLKRKAEAEAAESGAGLGVSSNAKKAKGGSLGENFPGDQLAKLLDRWHVAGPRGRDFPRFNQAKSILKSRECAILLKLRSTDPVKQGIPIFVEAKVRLVTTNQAPALVIILQGGYQIQLRSNHFKRDVSANESRGLIDTKVFARDSKVLKDALEKSYHVNLRDEVIKSVNDIFTVDTKNLHLMEFELEGKFWFDRTPELPLKKEDLTETQLRHQNLANSILGQLNRGRNDTICIRAQQHAFPVINAYWSNCLNLAHSSRDWSFYNNYIGNMAGNQFDRWHSEKGNPNMPIVRQHWMQVPSASKSSMQYRSYPAKRNFSSTKELETILSVGLIGDAMWDNVNIASHYSKDVMHTAIVGEKDVVGNRILHILVSKSDEFTMPATPPGTTLKVQFISKATESKQKKPFDESLIAEGYDAEHNSGVAYSMNRLTFKNKGKGKQPGQNDGEEKTIPAADGPAVDPAAGEPAVDSATAAVDVDAMVIEDPTPAEASKNKDQPKNKGSGSGNGNKWQKRQAKVKPVKKEPVFPMYSCRVIDLVNSPGDICIAVKIADKVLDASFVVGTEIKVCIIMTRNAIPQIRQMKAISSICKQPAVHNVKHAMLQSWLLGDDIYTGKEMPAQSVQDDHFSRMKDVEKQAFNDFRDACNFNGPQRDFWQGVFATTKFMSMLQGPPGTGKTTTVASVTLGFALLRIKTLLSAPSNTAAQECMRKLVGHLKTLYKVCPESEEWFKVIYLPTESATRRDLSEQDDLDAETVSDMVADGEQPTEDEGFEKYKLWNHIIQAYKNDASDKTIHPADERRKNARTWLSTRAEIKLGVPIRSKQRKTFVDLTKAMTKKIFKDHPIRIVVCTSSTSALLEEYKWAPWAVLIDESAFGSEPDSYAPLALKPRHGVLAGDHEQLKPTARSSGHNEFANQLGLSLYERFYGKSTMPLYRLKINYRMHPDIAELPANLTYEWLESDDSTLIPSDEFNFFKDWWYSESAKVYRHNRRKPEFGLDTDESRIHRVFVNVKKGESAPKPGTQSQLNHANINAIADMAMSIMKHQPTRDMPPLPFDKISILTPYKAENMELVKQVKMRIRHVWGDAVGRFPLFTTIDSTQGGQNEIILLSLTPANKTNGSKIGFLKEWNRMNVALTRAQSTLFMFGNLDLWRSQLSVLVKGMRCKKLGLFIMDLLDYGDIIDIDGDNTLPASLEELPDHKTWSNATISVPVSKSQISKAFSAIKDEYDDKEKLAELEKSLWTENRKIREHGKAQRERFRLGQVIEAPLRVERDGGTDGNIEHVDSDDDDEAPEVKDKDGDLDMDPERMPTEEDLADAIEQAEIEEALELSKQLDEDQAGNKEALALRMKNVQPALPQPGPAPASGASGSSQRPPQSFDQNNRGKGQGNGGSNQGNGSKNGGKNGGKNGKKARN</sequence>
<gene>
    <name evidence="5" type="ORF">EAE98_007058</name>
</gene>
<feature type="region of interest" description="Disordered" evidence="2">
    <location>
        <begin position="1"/>
        <end position="86"/>
    </location>
</feature>
<feature type="compositionally biased region" description="Gly residues" evidence="2">
    <location>
        <begin position="1435"/>
        <end position="1457"/>
    </location>
</feature>
<dbReference type="Gene3D" id="3.40.50.300">
    <property type="entry name" value="P-loop containing nucleotide triphosphate hydrolases"/>
    <property type="match status" value="2"/>
</dbReference>
<dbReference type="InterPro" id="IPR041679">
    <property type="entry name" value="DNA2/NAM7-like_C"/>
</dbReference>
<evidence type="ECO:0000256" key="1">
    <source>
        <dbReference type="ARBA" id="ARBA00022806"/>
    </source>
</evidence>
<feature type="compositionally biased region" description="Low complexity" evidence="2">
    <location>
        <begin position="1413"/>
        <end position="1427"/>
    </location>
</feature>
<accession>A0ABQ7IHX3</accession>
<keyword evidence="1" id="KW-0347">Helicase</keyword>
<keyword evidence="1" id="KW-0067">ATP-binding</keyword>
<evidence type="ECO:0000256" key="2">
    <source>
        <dbReference type="SAM" id="MobiDB-lite"/>
    </source>
</evidence>
<feature type="compositionally biased region" description="Low complexity" evidence="2">
    <location>
        <begin position="65"/>
        <end position="75"/>
    </location>
</feature>
<dbReference type="Pfam" id="PF13086">
    <property type="entry name" value="AAA_11"/>
    <property type="match status" value="1"/>
</dbReference>
<dbReference type="InterPro" id="IPR041677">
    <property type="entry name" value="DNA2/NAM7_AAA_11"/>
</dbReference>
<evidence type="ECO:0000313" key="5">
    <source>
        <dbReference type="EMBL" id="KAF7924970.1"/>
    </source>
</evidence>
<evidence type="ECO:0000313" key="6">
    <source>
        <dbReference type="Proteomes" id="UP000783213"/>
    </source>
</evidence>
<dbReference type="InterPro" id="IPR047187">
    <property type="entry name" value="SF1_C_Upf1"/>
</dbReference>
<feature type="region of interest" description="Disordered" evidence="2">
    <location>
        <begin position="485"/>
        <end position="522"/>
    </location>
</feature>
<dbReference type="InterPro" id="IPR027417">
    <property type="entry name" value="P-loop_NTPase"/>
</dbReference>
<evidence type="ECO:0008006" key="7">
    <source>
        <dbReference type="Google" id="ProtNLM"/>
    </source>
</evidence>
<name>A0ABQ7IHX3_9HELO</name>
<keyword evidence="6" id="KW-1185">Reference proteome</keyword>
<protein>
    <recommendedName>
        <fullName evidence="7">DNA2/NAM7 helicase-like C-terminal domain-containing protein</fullName>
    </recommendedName>
</protein>
<dbReference type="PANTHER" id="PTHR10887:SF341">
    <property type="entry name" value="NFX1-TYPE ZINC FINGER-CONTAINING PROTEIN 1"/>
    <property type="match status" value="1"/>
</dbReference>
<dbReference type="RefSeq" id="XP_038808823.1">
    <property type="nucleotide sequence ID" value="XM_038954681.1"/>
</dbReference>
<dbReference type="EMBL" id="RCSX01000016">
    <property type="protein sequence ID" value="KAF7924970.1"/>
    <property type="molecule type" value="Genomic_DNA"/>
</dbReference>
<dbReference type="InterPro" id="IPR045055">
    <property type="entry name" value="DNA2/NAM7-like"/>
</dbReference>
<feature type="domain" description="DNA2/NAM7 helicase helicase" evidence="3">
    <location>
        <begin position="699"/>
        <end position="958"/>
    </location>
</feature>
<dbReference type="Pfam" id="PF13087">
    <property type="entry name" value="AAA_12"/>
    <property type="match status" value="1"/>
</dbReference>
<dbReference type="CDD" id="cd18808">
    <property type="entry name" value="SF1_C_Upf1"/>
    <property type="match status" value="1"/>
</dbReference>
<reference evidence="5 6" key="1">
    <citation type="journal article" date="2020" name="Genome Biol. Evol.">
        <title>Comparative genomics of Sclerotiniaceae.</title>
        <authorList>
            <person name="Valero Jimenez C.A."/>
            <person name="Steentjes M."/>
            <person name="Scholten O.E."/>
            <person name="Van Kan J.A.L."/>
        </authorList>
    </citation>
    <scope>NUCLEOTIDE SEQUENCE [LARGE SCALE GENOMIC DNA]</scope>
    <source>
        <strain evidence="5 6">B1</strain>
    </source>
</reference>
<evidence type="ECO:0000259" key="4">
    <source>
        <dbReference type="Pfam" id="PF13087"/>
    </source>
</evidence>
<feature type="region of interest" description="Disordered" evidence="2">
    <location>
        <begin position="1320"/>
        <end position="1464"/>
    </location>
</feature>
<evidence type="ECO:0000259" key="3">
    <source>
        <dbReference type="Pfam" id="PF13086"/>
    </source>
</evidence>
<keyword evidence="1" id="KW-0378">Hydrolase</keyword>
<feature type="region of interest" description="Disordered" evidence="2">
    <location>
        <begin position="539"/>
        <end position="571"/>
    </location>
</feature>
<feature type="domain" description="DNA2/NAM7 helicase-like C-terminal" evidence="4">
    <location>
        <begin position="970"/>
        <end position="1198"/>
    </location>
</feature>
<dbReference type="PANTHER" id="PTHR10887">
    <property type="entry name" value="DNA2/NAM7 HELICASE FAMILY"/>
    <property type="match status" value="1"/>
</dbReference>
<feature type="compositionally biased region" description="Low complexity" evidence="2">
    <location>
        <begin position="505"/>
        <end position="522"/>
    </location>
</feature>